<gene>
    <name evidence="5" type="ORF">EBO15_07115</name>
</gene>
<comment type="caution">
    <text evidence="5">The sequence shown here is derived from an EMBL/GenBank/DDBJ whole genome shotgun (WGS) entry which is preliminary data.</text>
</comment>
<feature type="domain" description="ABC transporter" evidence="4">
    <location>
        <begin position="5"/>
        <end position="231"/>
    </location>
</feature>
<dbReference type="Proteomes" id="UP000282674">
    <property type="component" value="Unassembled WGS sequence"/>
</dbReference>
<protein>
    <submittedName>
        <fullName evidence="5">ABC transporter ATP-binding protein</fullName>
    </submittedName>
</protein>
<evidence type="ECO:0000313" key="6">
    <source>
        <dbReference type="Proteomes" id="UP000282674"/>
    </source>
</evidence>
<dbReference type="Gene3D" id="3.40.50.300">
    <property type="entry name" value="P-loop containing nucleotide triphosphate hydrolases"/>
    <property type="match status" value="1"/>
</dbReference>
<dbReference type="InterPro" id="IPR027417">
    <property type="entry name" value="P-loop_NTPase"/>
</dbReference>
<evidence type="ECO:0000259" key="4">
    <source>
        <dbReference type="PROSITE" id="PS50893"/>
    </source>
</evidence>
<dbReference type="OrthoDB" id="9804819at2"/>
<keyword evidence="3 5" id="KW-0067">ATP-binding</keyword>
<dbReference type="CDD" id="cd03230">
    <property type="entry name" value="ABC_DR_subfamily_A"/>
    <property type="match status" value="1"/>
</dbReference>
<keyword evidence="6" id="KW-1185">Reference proteome</keyword>
<dbReference type="PANTHER" id="PTHR42939">
    <property type="entry name" value="ABC TRANSPORTER ATP-BINDING PROTEIN ALBC-RELATED"/>
    <property type="match status" value="1"/>
</dbReference>
<sequence>MTAALETERLGMRFGRSWALRDCTVSLPAGAVVALVGPNGAGKTTLMNLVCGLLRPTEGRVRVFGEDADSGSAEALARVGFVAQEHPLYRGMTVAELLRMGRALNPRFDRNLAEMRLGALGIPLDRRAGALSGGQQAQVALALALSKRPELLVLDEPLASLDPVARRDFTRTLMSAVAEDEVTVLLSSHVIADLEAVCDRLLVLDHGTVRLDGAIDDVLAAHRMISGPREAAADVPGVVRAVHSERHSDLLVRTGVEAESLQHVLHPTWQEHPVGLEELILAYLEQSAVTR</sequence>
<accession>A0A3M2MGG2</accession>
<dbReference type="InterPro" id="IPR051782">
    <property type="entry name" value="ABC_Transporter_VariousFunc"/>
</dbReference>
<reference evidence="5 6" key="1">
    <citation type="submission" date="2018-10" db="EMBL/GenBank/DDBJ databases">
        <title>Isolation from soil.</title>
        <authorList>
            <person name="Hu J."/>
        </authorList>
    </citation>
    <scope>NUCLEOTIDE SEQUENCE [LARGE SCALE GENOMIC DNA]</scope>
    <source>
        <strain evidence="5 6">NEAU-Ht49</strain>
    </source>
</reference>
<dbReference type="InterPro" id="IPR003593">
    <property type="entry name" value="AAA+_ATPase"/>
</dbReference>
<dbReference type="Pfam" id="PF00005">
    <property type="entry name" value="ABC_tran"/>
    <property type="match status" value="1"/>
</dbReference>
<name>A0A3M2MGG2_9ACTN</name>
<dbReference type="PROSITE" id="PS50893">
    <property type="entry name" value="ABC_TRANSPORTER_2"/>
    <property type="match status" value="1"/>
</dbReference>
<dbReference type="SUPFAM" id="SSF52540">
    <property type="entry name" value="P-loop containing nucleoside triphosphate hydrolases"/>
    <property type="match status" value="1"/>
</dbReference>
<proteinExistence type="predicted"/>
<keyword evidence="2" id="KW-0547">Nucleotide-binding</keyword>
<evidence type="ECO:0000256" key="3">
    <source>
        <dbReference type="ARBA" id="ARBA00022840"/>
    </source>
</evidence>
<evidence type="ECO:0000313" key="5">
    <source>
        <dbReference type="EMBL" id="RMI46328.1"/>
    </source>
</evidence>
<dbReference type="GO" id="GO:0016887">
    <property type="term" value="F:ATP hydrolysis activity"/>
    <property type="evidence" value="ECO:0007669"/>
    <property type="project" value="InterPro"/>
</dbReference>
<evidence type="ECO:0000256" key="2">
    <source>
        <dbReference type="ARBA" id="ARBA00022741"/>
    </source>
</evidence>
<dbReference type="GO" id="GO:0005524">
    <property type="term" value="F:ATP binding"/>
    <property type="evidence" value="ECO:0007669"/>
    <property type="project" value="UniProtKB-KW"/>
</dbReference>
<dbReference type="SMART" id="SM00382">
    <property type="entry name" value="AAA"/>
    <property type="match status" value="1"/>
</dbReference>
<dbReference type="AlphaFoldDB" id="A0A3M2MGG2"/>
<dbReference type="InterPro" id="IPR003439">
    <property type="entry name" value="ABC_transporter-like_ATP-bd"/>
</dbReference>
<dbReference type="RefSeq" id="WP_122193508.1">
    <property type="nucleotide sequence ID" value="NZ_JBHSKC010000005.1"/>
</dbReference>
<organism evidence="5 6">
    <name type="scientific">Actinomadura harenae</name>
    <dbReference type="NCBI Taxonomy" id="2483351"/>
    <lineage>
        <taxon>Bacteria</taxon>
        <taxon>Bacillati</taxon>
        <taxon>Actinomycetota</taxon>
        <taxon>Actinomycetes</taxon>
        <taxon>Streptosporangiales</taxon>
        <taxon>Thermomonosporaceae</taxon>
        <taxon>Actinomadura</taxon>
    </lineage>
</organism>
<keyword evidence="1" id="KW-0813">Transport</keyword>
<dbReference type="PANTHER" id="PTHR42939:SF1">
    <property type="entry name" value="ABC TRANSPORTER ATP-BINDING PROTEIN ALBC-RELATED"/>
    <property type="match status" value="1"/>
</dbReference>
<dbReference type="EMBL" id="RFFG01000009">
    <property type="protein sequence ID" value="RMI46328.1"/>
    <property type="molecule type" value="Genomic_DNA"/>
</dbReference>
<evidence type="ECO:0000256" key="1">
    <source>
        <dbReference type="ARBA" id="ARBA00022448"/>
    </source>
</evidence>